<dbReference type="GO" id="GO:0005737">
    <property type="term" value="C:cytoplasm"/>
    <property type="evidence" value="ECO:0007669"/>
    <property type="project" value="TreeGrafter"/>
</dbReference>
<dbReference type="Pfam" id="PF14765">
    <property type="entry name" value="PS-DH"/>
    <property type="match status" value="1"/>
</dbReference>
<dbReference type="Pfam" id="PF08240">
    <property type="entry name" value="ADH_N"/>
    <property type="match status" value="1"/>
</dbReference>
<dbReference type="PROSITE" id="PS52004">
    <property type="entry name" value="KS3_2"/>
    <property type="match status" value="1"/>
</dbReference>
<dbReference type="InterPro" id="IPR014031">
    <property type="entry name" value="Ketoacyl_synth_C"/>
</dbReference>
<dbReference type="Pfam" id="PF21394">
    <property type="entry name" value="Beta-ketacyl_N"/>
    <property type="match status" value="1"/>
</dbReference>
<dbReference type="CDD" id="cd08955">
    <property type="entry name" value="KR_2_FAS_SDR_x"/>
    <property type="match status" value="1"/>
</dbReference>
<dbReference type="InterPro" id="IPR020806">
    <property type="entry name" value="PKS_PP-bd"/>
</dbReference>
<dbReference type="FunFam" id="3.40.47.10:FF:000019">
    <property type="entry name" value="Polyketide synthase type I"/>
    <property type="match status" value="1"/>
</dbReference>
<dbReference type="PROSITE" id="PS00012">
    <property type="entry name" value="PHOSPHOPANTETHEINE"/>
    <property type="match status" value="1"/>
</dbReference>
<dbReference type="Proteomes" id="UP000198253">
    <property type="component" value="Chromosome I"/>
</dbReference>
<feature type="region of interest" description="C-terminal hotdog fold" evidence="6">
    <location>
        <begin position="1058"/>
        <end position="1202"/>
    </location>
</feature>
<dbReference type="GO" id="GO:0016491">
    <property type="term" value="F:oxidoreductase activity"/>
    <property type="evidence" value="ECO:0007669"/>
    <property type="project" value="InterPro"/>
</dbReference>
<dbReference type="SMART" id="SM00826">
    <property type="entry name" value="PKS_DH"/>
    <property type="match status" value="1"/>
</dbReference>
<dbReference type="GO" id="GO:0031177">
    <property type="term" value="F:phosphopantetheine binding"/>
    <property type="evidence" value="ECO:0007669"/>
    <property type="project" value="InterPro"/>
</dbReference>
<dbReference type="FunFam" id="3.40.366.10:FF:000002">
    <property type="entry name" value="Probable polyketide synthase 2"/>
    <property type="match status" value="1"/>
</dbReference>
<dbReference type="InterPro" id="IPR049490">
    <property type="entry name" value="C883_1060-like_KR_N"/>
</dbReference>
<keyword evidence="1" id="KW-0596">Phosphopantetheine</keyword>
<dbReference type="Gene3D" id="3.40.50.720">
    <property type="entry name" value="NAD(P)-binding Rossmann-like Domain"/>
    <property type="match status" value="3"/>
</dbReference>
<dbReference type="Pfam" id="PF08659">
    <property type="entry name" value="KR"/>
    <property type="match status" value="1"/>
</dbReference>
<dbReference type="InterPro" id="IPR014043">
    <property type="entry name" value="Acyl_transferase_dom"/>
</dbReference>
<dbReference type="InterPro" id="IPR050091">
    <property type="entry name" value="PKS_NRPS_Biosynth_Enz"/>
</dbReference>
<dbReference type="SUPFAM" id="SSF50129">
    <property type="entry name" value="GroES-like"/>
    <property type="match status" value="1"/>
</dbReference>
<keyword evidence="11" id="KW-1185">Reference proteome</keyword>
<dbReference type="EMBL" id="LT607413">
    <property type="protein sequence ID" value="SCF37220.1"/>
    <property type="molecule type" value="Genomic_DNA"/>
</dbReference>
<evidence type="ECO:0000259" key="7">
    <source>
        <dbReference type="PROSITE" id="PS50075"/>
    </source>
</evidence>
<dbReference type="PANTHER" id="PTHR43775">
    <property type="entry name" value="FATTY ACID SYNTHASE"/>
    <property type="match status" value="1"/>
</dbReference>
<feature type="domain" description="PKS/mFAS DH" evidence="9">
    <location>
        <begin position="926"/>
        <end position="1202"/>
    </location>
</feature>
<evidence type="ECO:0000256" key="5">
    <source>
        <dbReference type="ARBA" id="ARBA00023315"/>
    </source>
</evidence>
<dbReference type="CDD" id="cd05195">
    <property type="entry name" value="enoyl_red"/>
    <property type="match status" value="1"/>
</dbReference>
<dbReference type="Pfam" id="PF02801">
    <property type="entry name" value="Ketoacyl-synt_C"/>
    <property type="match status" value="1"/>
</dbReference>
<dbReference type="InterPro" id="IPR036291">
    <property type="entry name" value="NAD(P)-bd_dom_sf"/>
</dbReference>
<evidence type="ECO:0000313" key="11">
    <source>
        <dbReference type="Proteomes" id="UP000198253"/>
    </source>
</evidence>
<dbReference type="GO" id="GO:0071770">
    <property type="term" value="P:DIM/DIP cell wall layer assembly"/>
    <property type="evidence" value="ECO:0007669"/>
    <property type="project" value="TreeGrafter"/>
</dbReference>
<dbReference type="FunFam" id="3.40.50.720:FF:000209">
    <property type="entry name" value="Polyketide synthase Pks12"/>
    <property type="match status" value="1"/>
</dbReference>
<reference evidence="11" key="1">
    <citation type="submission" date="2016-06" db="EMBL/GenBank/DDBJ databases">
        <authorList>
            <person name="Varghese N."/>
            <person name="Submissions Spin"/>
        </authorList>
    </citation>
    <scope>NUCLEOTIDE SEQUENCE [LARGE SCALE GENOMIC DNA]</scope>
    <source>
        <strain evidence="11">DSM 43816</strain>
    </source>
</reference>
<evidence type="ECO:0000256" key="3">
    <source>
        <dbReference type="ARBA" id="ARBA00022679"/>
    </source>
</evidence>
<dbReference type="Gene3D" id="3.90.180.10">
    <property type="entry name" value="Medium-chain alcohol dehydrogenases, catalytic domain"/>
    <property type="match status" value="1"/>
</dbReference>
<evidence type="ECO:0000256" key="4">
    <source>
        <dbReference type="ARBA" id="ARBA00023268"/>
    </source>
</evidence>
<dbReference type="CDD" id="cd00833">
    <property type="entry name" value="PKS"/>
    <property type="match status" value="1"/>
</dbReference>
<proteinExistence type="predicted"/>
<dbReference type="InterPro" id="IPR013154">
    <property type="entry name" value="ADH-like_N"/>
</dbReference>
<dbReference type="InterPro" id="IPR036736">
    <property type="entry name" value="ACP-like_sf"/>
</dbReference>
<dbReference type="GO" id="GO:0004315">
    <property type="term" value="F:3-oxoacyl-[acyl-carrier-protein] synthase activity"/>
    <property type="evidence" value="ECO:0007669"/>
    <property type="project" value="InterPro"/>
</dbReference>
<dbReference type="GO" id="GO:0005886">
    <property type="term" value="C:plasma membrane"/>
    <property type="evidence" value="ECO:0007669"/>
    <property type="project" value="TreeGrafter"/>
</dbReference>
<evidence type="ECO:0000313" key="10">
    <source>
        <dbReference type="EMBL" id="SCF37220.1"/>
    </source>
</evidence>
<dbReference type="FunCoup" id="A0A1C4ZW77">
    <property type="interactions" value="16"/>
</dbReference>
<dbReference type="Gene3D" id="3.30.70.3290">
    <property type="match status" value="1"/>
</dbReference>
<dbReference type="InterPro" id="IPR018201">
    <property type="entry name" value="Ketoacyl_synth_AS"/>
</dbReference>
<dbReference type="InterPro" id="IPR009081">
    <property type="entry name" value="PP-bd_ACP"/>
</dbReference>
<feature type="region of interest" description="N-terminal hotdog fold" evidence="6">
    <location>
        <begin position="926"/>
        <end position="1044"/>
    </location>
</feature>
<keyword evidence="5" id="KW-0012">Acyltransferase</keyword>
<dbReference type="Gene3D" id="3.40.47.10">
    <property type="match status" value="1"/>
</dbReference>
<dbReference type="RefSeq" id="WP_088984494.1">
    <property type="nucleotide sequence ID" value="NZ_LT607413.1"/>
</dbReference>
<dbReference type="SUPFAM" id="SSF52151">
    <property type="entry name" value="FabD/lysophospholipase-like"/>
    <property type="match status" value="1"/>
</dbReference>
<dbReference type="SMART" id="SM00829">
    <property type="entry name" value="PKS_ER"/>
    <property type="match status" value="1"/>
</dbReference>
<dbReference type="InterPro" id="IPR049900">
    <property type="entry name" value="PKS_mFAS_DH"/>
</dbReference>
<evidence type="ECO:0000256" key="2">
    <source>
        <dbReference type="ARBA" id="ARBA00022553"/>
    </source>
</evidence>
<dbReference type="SUPFAM" id="SSF51735">
    <property type="entry name" value="NAD(P)-binding Rossmann-fold domains"/>
    <property type="match status" value="3"/>
</dbReference>
<dbReference type="InterPro" id="IPR049552">
    <property type="entry name" value="PKS_DH_N"/>
</dbReference>
<dbReference type="SMART" id="SM00825">
    <property type="entry name" value="PKS_KS"/>
    <property type="match status" value="1"/>
</dbReference>
<evidence type="ECO:0000256" key="6">
    <source>
        <dbReference type="PROSITE-ProRule" id="PRU01363"/>
    </source>
</evidence>
<dbReference type="InterPro" id="IPR006162">
    <property type="entry name" value="Ppantetheine_attach_site"/>
</dbReference>
<dbReference type="InParanoid" id="A0A1C4ZW77"/>
<dbReference type="InterPro" id="IPR020807">
    <property type="entry name" value="PKS_DH"/>
</dbReference>
<dbReference type="Pfam" id="PF16197">
    <property type="entry name" value="KAsynt_C_assoc"/>
    <property type="match status" value="1"/>
</dbReference>
<dbReference type="SUPFAM" id="SSF55048">
    <property type="entry name" value="Probable ACP-binding domain of malonyl-CoA ACP transacylase"/>
    <property type="match status" value="1"/>
</dbReference>
<dbReference type="Gene3D" id="3.10.129.110">
    <property type="entry name" value="Polyketide synthase dehydratase"/>
    <property type="match status" value="1"/>
</dbReference>
<dbReference type="SMART" id="SM00827">
    <property type="entry name" value="PKS_AT"/>
    <property type="match status" value="1"/>
</dbReference>
<dbReference type="Pfam" id="PF13602">
    <property type="entry name" value="ADH_zinc_N_2"/>
    <property type="match status" value="1"/>
</dbReference>
<dbReference type="PANTHER" id="PTHR43775:SF37">
    <property type="entry name" value="SI:DKEY-61P9.11"/>
    <property type="match status" value="1"/>
</dbReference>
<dbReference type="Pfam" id="PF00698">
    <property type="entry name" value="Acyl_transf_1"/>
    <property type="match status" value="1"/>
</dbReference>
<keyword evidence="2" id="KW-0597">Phosphoprotein</keyword>
<evidence type="ECO:0000259" key="8">
    <source>
        <dbReference type="PROSITE" id="PS52004"/>
    </source>
</evidence>
<keyword evidence="3" id="KW-0808">Transferase</keyword>
<dbReference type="Pfam" id="PF21089">
    <property type="entry name" value="PKS_DH_N"/>
    <property type="match status" value="1"/>
</dbReference>
<dbReference type="Gene3D" id="3.40.366.10">
    <property type="entry name" value="Malonyl-Coenzyme A Acyl Carrier Protein, domain 2"/>
    <property type="match status" value="1"/>
</dbReference>
<keyword evidence="4" id="KW-0511">Multifunctional enzyme</keyword>
<dbReference type="PROSITE" id="PS52019">
    <property type="entry name" value="PKS_MFAS_DH"/>
    <property type="match status" value="1"/>
</dbReference>
<feature type="active site" description="Proton acceptor; for dehydratase activity" evidence="6">
    <location>
        <position position="958"/>
    </location>
</feature>
<protein>
    <submittedName>
        <fullName evidence="10">Myxalamid-type polyketide synthase MxaB</fullName>
    </submittedName>
</protein>
<evidence type="ECO:0000259" key="9">
    <source>
        <dbReference type="PROSITE" id="PS52019"/>
    </source>
</evidence>
<dbReference type="InterPro" id="IPR057326">
    <property type="entry name" value="KR_dom"/>
</dbReference>
<feature type="domain" description="Carrier" evidence="7">
    <location>
        <begin position="2061"/>
        <end position="2136"/>
    </location>
</feature>
<dbReference type="SUPFAM" id="SSF53901">
    <property type="entry name" value="Thiolase-like"/>
    <property type="match status" value="1"/>
</dbReference>
<dbReference type="InterPro" id="IPR049551">
    <property type="entry name" value="PKS_DH_C"/>
</dbReference>
<feature type="active site" description="Proton donor; for dehydratase activity" evidence="6">
    <location>
        <position position="1119"/>
    </location>
</feature>
<dbReference type="PROSITE" id="PS50075">
    <property type="entry name" value="CARRIER"/>
    <property type="match status" value="1"/>
</dbReference>
<dbReference type="Gene3D" id="1.10.1200.10">
    <property type="entry name" value="ACP-like"/>
    <property type="match status" value="1"/>
</dbReference>
<dbReference type="InterPro" id="IPR020841">
    <property type="entry name" value="PKS_Beta-ketoAc_synthase_dom"/>
</dbReference>
<feature type="domain" description="Ketosynthase family 3 (KS3)" evidence="8">
    <location>
        <begin position="35"/>
        <end position="462"/>
    </location>
</feature>
<dbReference type="Pfam" id="PF00550">
    <property type="entry name" value="PP-binding"/>
    <property type="match status" value="1"/>
</dbReference>
<dbReference type="InterPro" id="IPR016036">
    <property type="entry name" value="Malonyl_transacylase_ACP-bd"/>
</dbReference>
<name>A0A1C4ZW77_MICEC</name>
<dbReference type="SUPFAM" id="SSF47336">
    <property type="entry name" value="ACP-like"/>
    <property type="match status" value="1"/>
</dbReference>
<dbReference type="GO" id="GO:0004312">
    <property type="term" value="F:fatty acid synthase activity"/>
    <property type="evidence" value="ECO:0007669"/>
    <property type="project" value="TreeGrafter"/>
</dbReference>
<organism evidence="10 11">
    <name type="scientific">Micromonospora echinospora</name>
    <name type="common">Micromonospora purpurea</name>
    <dbReference type="NCBI Taxonomy" id="1877"/>
    <lineage>
        <taxon>Bacteria</taxon>
        <taxon>Bacillati</taxon>
        <taxon>Actinomycetota</taxon>
        <taxon>Actinomycetes</taxon>
        <taxon>Micromonosporales</taxon>
        <taxon>Micromonosporaceae</taxon>
        <taxon>Micromonospora</taxon>
    </lineage>
</organism>
<dbReference type="SMART" id="SM00823">
    <property type="entry name" value="PKS_PP"/>
    <property type="match status" value="1"/>
</dbReference>
<dbReference type="InterPro" id="IPR016039">
    <property type="entry name" value="Thiolase-like"/>
</dbReference>
<dbReference type="InterPro" id="IPR013968">
    <property type="entry name" value="PKS_KR"/>
</dbReference>
<dbReference type="Pfam" id="PF00109">
    <property type="entry name" value="ketoacyl-synt"/>
    <property type="match status" value="1"/>
</dbReference>
<sequence>MTEDPTRGEQSALLRAFVAIEELEAELDEVRRAQHEPIAIIGASCRFPGGGDGLAAFWRVLRDGVDAAGEVPPDRWNLADFYHPDPDRPGRMYTREGHFVDGVDQFDPAFFGIAPREAASLDPQQRMLLEVSWEALEHAGQVPDRLVGTPTGVFVGIMTNDYLQLQTGAGDPTQLDLYAGTGNDLSFPAGRLSYLLGLQGPSMAVTTACSSSLVALHLATRSLRAGETDLALVGGVNAMLAPDAFVTLSKMKALAVDGRCKTFDASADGYGRGEGCGVVVLKRLSDAQRDGDRVLAVVRGTAVNHDGPSGGLTVPNGLAQQDLIRAALADAGVEPGDVDYVEAHGTGTSLGDPIEVRALASVLGKGRPTDRPLLVGSVKTNIGHLEAAAGVAGLIKLVLALRHEQMPSHLHFRTPNPHIDWDGLPVRVPVAPTPWPRSERPRVAGLSSFGMSGTNAHVVVGEAPEPAASSEVPGRSAYVLPLSARDEAALRVVAQRYVDLLDGVDAPDLGLVCAAAAVTRSHFPHRLAVVARDSATAVVRLRGWLAGEEDRSVVHGVVPAGRRPRVGWLFTGQGAQSVGMARVLYESEPVFRAELDRCAELLAGELERPLLEVLFPSDGTDVLDQTGFTQPVLFAVEWALARLWRHWGVEPDVVLGHSVGELVAACVAGVFSLEGGLRLVASRGRLMQGLPAGGSMVAVSLPEERVRPFLDGTGLVVAAVNGPVETVIAGPVEALDAIREKFTADGVKTTALHVSHAFHSPLMAPMIPAFQEVAGSVGFRSPQRTLVSNVTGRTADDRVASAAYWVEHVSAPVRFADGMRAVVALGCDVVQEVGPHPVLLAAGRQCVDDDSAMSWLPSLRRGRDDWQQLLTAVAGLYAQGVNLDWKAITGGIPSRAVDLPTYPFQRQRYWSAPAPGSQTRRRAGDHPLLGQRLRTPSLRDTVFEASLSAATYPLLAEHKLHDQLVVPGAHHVAMLLAAGTESGTPAPALRDVLFAQPLVLPDRGERPVQTVVTAADGTARLVTFDDPDWTEYVTARLDPDGEPGPTPPDLDGIAARCDRSLDDLDTFYRRVTDAGLDLGPSFRWLDRVHAGDGVAVSDIRLPGQLDPTVPYPVHPGLLDACFQLLGLTRPQPEDGLSIHVPFRVERLRAVPSTDAELRAYAWSSGSTTGEVVGDVVVVDRAGRLVVELRGLRLRHVDPAALRRAPARTDDLRYEITWPVAGPAEPAEAPAGPGAWLVFGDADGLGRELAARLTAEGHTCTLVRPGTAFAQDDAQSYRIDPARPEDVTRLLDAVGAVDWRGVLHLWALDTPADPDVDLATLQDAQSTTLRSTLHLVRALATRSRSPRTYLVTRGAQAVGEPAGPLALAQAPLWGLAGAVALEHPELRCTRIDLDPTGDPAADLAFLTAELRADGRDDQVVRRGDQRHVARLARCAADDGDRPLALPSVESFRLDVATPGVLDQLVFRPVARQAPAAGQVELRVRATGLNFRDVLNALGMYPGEAGPLGLECVGEVVALGADVRGLAVGDRVVALAPASFGSFVTVDADLVAPLPAVVGDADGATIPVTFLTALYALEHIARLGPGQRVLVHAAAGGVGLAAVQLAQAVGAEVYATASPAKWPVLQRLGVRHLSNSRTLTFADEIRAWTGGAGVDVVLNSLTGDFIVESLRLLRPGGRFVEIGKREIWSADQVTRLRDDVTYTAFDLVELSRDEPATVRALLGELMRRFAAGTLQPLPCRVFGLTRAVDAFRYMAQARHVGKIVVSHDDATVPPEADDLVRADGAYLITGGLGGLGLHVARWLVDRGARALVLVGRSGVTDANRADVAALRDAGARVEVVRADIARPDEVTRLVDEVTATLPPLRGVVHAAGVLDDGILLQQEWPRFERVLGPKLAGAWNLHHATRGLDLDFFVLFSSVASMLGSAGQGNYAAGNAFLDLLAAERRRQGLPGLSVNWGPWRGAGMAARVDDDRQWALRGMGLIDPERGVAELAAALGQPRAQVGVVAIEWGAYLRQYPTGLRPPLLDDMAATTADAGAPAAGGADHRALLTLLADAAPDDRPDLIVGHVRDLAARVLGLTAAHTLDTRRPLNELGLDSLMAVELRNALSLSVDRSLPATVLFDYPTVEALAGFVAGELQPAEPAEPTGPPPTRTAAAVVDTDRDAWLAEIEQLSDAEVEALLEQELSQPRNRNHHE</sequence>
<dbReference type="SMART" id="SM01294">
    <property type="entry name" value="PKS_PP_betabranch"/>
    <property type="match status" value="1"/>
</dbReference>
<dbReference type="InterPro" id="IPR001227">
    <property type="entry name" value="Ac_transferase_dom_sf"/>
</dbReference>
<evidence type="ECO:0000256" key="1">
    <source>
        <dbReference type="ARBA" id="ARBA00022450"/>
    </source>
</evidence>
<dbReference type="SMART" id="SM00822">
    <property type="entry name" value="PKS_KR"/>
    <property type="match status" value="1"/>
</dbReference>
<dbReference type="InterPro" id="IPR032821">
    <property type="entry name" value="PKS_assoc"/>
</dbReference>
<dbReference type="GO" id="GO:0006633">
    <property type="term" value="P:fatty acid biosynthetic process"/>
    <property type="evidence" value="ECO:0007669"/>
    <property type="project" value="InterPro"/>
</dbReference>
<accession>A0A1C4ZW77</accession>
<dbReference type="InterPro" id="IPR016035">
    <property type="entry name" value="Acyl_Trfase/lysoPLipase"/>
</dbReference>
<dbReference type="PROSITE" id="PS00606">
    <property type="entry name" value="KS3_1"/>
    <property type="match status" value="1"/>
</dbReference>
<gene>
    <name evidence="10" type="ORF">GA0070618_5879</name>
</gene>
<dbReference type="InterPro" id="IPR011032">
    <property type="entry name" value="GroES-like_sf"/>
</dbReference>
<dbReference type="InterPro" id="IPR020843">
    <property type="entry name" value="ER"/>
</dbReference>
<dbReference type="InterPro" id="IPR042104">
    <property type="entry name" value="PKS_dehydratase_sf"/>
</dbReference>
<dbReference type="InterPro" id="IPR014030">
    <property type="entry name" value="Ketoacyl_synth_N"/>
</dbReference>